<sequence>MTDRFDDLDDAGDAGRRLRVPKIGFDRAEPGGPIRRAALAVGVQQSLGLDRVAESRAGPMPLDEVDLRAGHAGLLRRIHPRPEATRQLICFPHAGGSASYFFGVSRQLSSAFEVGALQYPGRQDRRNEACLESVTAFADGVVEEIADVLDRPIILFGHSLGATLAYEVAQRLMRLGRPPALLIASGRRAPGAARVSQDVHLGTDDQLLATLQRMSGTAPELFSDEELMRTVLPAVRGDYKAAETYRHPHHWTPLPLPITTINGVQDPEVTPAEVEAWRHHTTGEYAAHWFPGGHFYLNDHAEAVMRLIRQAGMRL</sequence>
<dbReference type="InterPro" id="IPR029058">
    <property type="entry name" value="AB_hydrolase_fold"/>
</dbReference>
<dbReference type="SUPFAM" id="SSF53474">
    <property type="entry name" value="alpha/beta-Hydrolases"/>
    <property type="match status" value="1"/>
</dbReference>
<proteinExistence type="inferred from homology"/>
<protein>
    <submittedName>
        <fullName evidence="4">Type II thioesterase (Modular protein)</fullName>
    </submittedName>
</protein>
<dbReference type="EMBL" id="CAJC01000062">
    <property type="protein sequence ID" value="CCI52273.1"/>
    <property type="molecule type" value="Genomic_DNA"/>
</dbReference>
<feature type="domain" description="Thioesterase TesA-like" evidence="3">
    <location>
        <begin position="89"/>
        <end position="310"/>
    </location>
</feature>
<dbReference type="Gene3D" id="3.40.50.1820">
    <property type="entry name" value="alpha/beta hydrolase"/>
    <property type="match status" value="1"/>
</dbReference>
<dbReference type="Proteomes" id="UP000035720">
    <property type="component" value="Unassembled WGS sequence"/>
</dbReference>
<dbReference type="PANTHER" id="PTHR11487:SF0">
    <property type="entry name" value="S-ACYL FATTY ACID SYNTHASE THIOESTERASE, MEDIUM CHAIN"/>
    <property type="match status" value="1"/>
</dbReference>
<evidence type="ECO:0000256" key="1">
    <source>
        <dbReference type="ARBA" id="ARBA00007169"/>
    </source>
</evidence>
<name>A0A077MC44_9MICO</name>
<comment type="similarity">
    <text evidence="1">Belongs to the thioesterase family.</text>
</comment>
<dbReference type="InterPro" id="IPR012223">
    <property type="entry name" value="TEII"/>
</dbReference>
<dbReference type="GO" id="GO:0008610">
    <property type="term" value="P:lipid biosynthetic process"/>
    <property type="evidence" value="ECO:0007669"/>
    <property type="project" value="TreeGrafter"/>
</dbReference>
<dbReference type="AlphaFoldDB" id="A0A077MC44"/>
<evidence type="ECO:0000259" key="3">
    <source>
        <dbReference type="SMART" id="SM00824"/>
    </source>
</evidence>
<keyword evidence="5" id="KW-1185">Reference proteome</keyword>
<evidence type="ECO:0000256" key="2">
    <source>
        <dbReference type="ARBA" id="ARBA00022801"/>
    </source>
</evidence>
<dbReference type="GO" id="GO:0016787">
    <property type="term" value="F:hydrolase activity"/>
    <property type="evidence" value="ECO:0007669"/>
    <property type="project" value="UniProtKB-KW"/>
</dbReference>
<evidence type="ECO:0000313" key="4">
    <source>
        <dbReference type="EMBL" id="CCI52273.1"/>
    </source>
</evidence>
<dbReference type="InterPro" id="IPR001031">
    <property type="entry name" value="Thioesterase"/>
</dbReference>
<dbReference type="SMART" id="SM00824">
    <property type="entry name" value="PKS_TE"/>
    <property type="match status" value="1"/>
</dbReference>
<organism evidence="4 5">
    <name type="scientific">Nostocoides jenkinsii Ben 74</name>
    <dbReference type="NCBI Taxonomy" id="1193518"/>
    <lineage>
        <taxon>Bacteria</taxon>
        <taxon>Bacillati</taxon>
        <taxon>Actinomycetota</taxon>
        <taxon>Actinomycetes</taxon>
        <taxon>Micrococcales</taxon>
        <taxon>Intrasporangiaceae</taxon>
        <taxon>Nostocoides</taxon>
    </lineage>
</organism>
<dbReference type="InterPro" id="IPR020802">
    <property type="entry name" value="TesA-like"/>
</dbReference>
<dbReference type="Pfam" id="PF00975">
    <property type="entry name" value="Thioesterase"/>
    <property type="match status" value="1"/>
</dbReference>
<evidence type="ECO:0000313" key="5">
    <source>
        <dbReference type="Proteomes" id="UP000035720"/>
    </source>
</evidence>
<gene>
    <name evidence="4" type="ORF">BN13_1540004</name>
</gene>
<reference evidence="4 5" key="1">
    <citation type="journal article" date="2013" name="ISME J.">
        <title>A metabolic model for members of the genus Tetrasphaera involved in enhanced biological phosphorus removal.</title>
        <authorList>
            <person name="Kristiansen R."/>
            <person name="Nguyen H.T.T."/>
            <person name="Saunders A.M."/>
            <person name="Nielsen J.L."/>
            <person name="Wimmer R."/>
            <person name="Le V.Q."/>
            <person name="McIlroy S.J."/>
            <person name="Petrovski S."/>
            <person name="Seviour R.J."/>
            <person name="Calteau A."/>
            <person name="Nielsen K.L."/>
            <person name="Nielsen P.H."/>
        </authorList>
    </citation>
    <scope>NUCLEOTIDE SEQUENCE [LARGE SCALE GENOMIC DNA]</scope>
    <source>
        <strain evidence="4 5">Ben 74</strain>
    </source>
</reference>
<keyword evidence="2" id="KW-0378">Hydrolase</keyword>
<dbReference type="PANTHER" id="PTHR11487">
    <property type="entry name" value="THIOESTERASE"/>
    <property type="match status" value="1"/>
</dbReference>
<dbReference type="STRING" id="1193518.BN13_1540004"/>
<accession>A0A077MC44</accession>
<comment type="caution">
    <text evidence="4">The sequence shown here is derived from an EMBL/GenBank/DDBJ whole genome shotgun (WGS) entry which is preliminary data.</text>
</comment>